<keyword evidence="6" id="KW-0119">Carbohydrate metabolism</keyword>
<dbReference type="InterPro" id="IPR006439">
    <property type="entry name" value="HAD-SF_hydro_IA"/>
</dbReference>
<feature type="binding site" evidence="11">
    <location>
        <position position="50"/>
    </location>
    <ligand>
        <name>substrate</name>
    </ligand>
</feature>
<evidence type="ECO:0000256" key="9">
    <source>
        <dbReference type="ARBA" id="ARBA00044991"/>
    </source>
</evidence>
<feature type="active site" description="Nucleophile" evidence="10">
    <location>
        <position position="7"/>
    </location>
</feature>
<dbReference type="EMBL" id="LECW02000020">
    <property type="protein sequence ID" value="KRT93666.1"/>
    <property type="molecule type" value="Genomic_DNA"/>
</dbReference>
<dbReference type="GO" id="GO:0000287">
    <property type="term" value="F:magnesium ion binding"/>
    <property type="evidence" value="ECO:0007669"/>
    <property type="project" value="InterPro"/>
</dbReference>
<keyword evidence="5 14" id="KW-0413">Isomerase</keyword>
<dbReference type="Gene3D" id="1.10.150.240">
    <property type="entry name" value="Putative phosphatase, domain 2"/>
    <property type="match status" value="1"/>
</dbReference>
<dbReference type="InterPro" id="IPR010972">
    <property type="entry name" value="Beta-PGM"/>
</dbReference>
<feature type="binding site" evidence="11">
    <location>
        <position position="23"/>
    </location>
    <ligand>
        <name>substrate</name>
    </ligand>
</feature>
<dbReference type="InterPro" id="IPR010976">
    <property type="entry name" value="B-phosphoglucomutase_hydrolase"/>
</dbReference>
<dbReference type="AlphaFoldDB" id="A0A0J6HAZ7"/>
<evidence type="ECO:0000313" key="17">
    <source>
        <dbReference type="Proteomes" id="UP001341297"/>
    </source>
</evidence>
<dbReference type="SFLD" id="SFLDS00003">
    <property type="entry name" value="Haloacid_Dehalogenase"/>
    <property type="match status" value="1"/>
</dbReference>
<dbReference type="EMBL" id="JARRTL010000014">
    <property type="protein sequence ID" value="MEC0486125.1"/>
    <property type="molecule type" value="Genomic_DNA"/>
</dbReference>
<accession>A0A0J6HAZ7</accession>
<organism evidence="14 16">
    <name type="scientific">Bacillus glycinifermentans</name>
    <dbReference type="NCBI Taxonomy" id="1664069"/>
    <lineage>
        <taxon>Bacteria</taxon>
        <taxon>Bacillati</taxon>
        <taxon>Bacillota</taxon>
        <taxon>Bacilli</taxon>
        <taxon>Bacillales</taxon>
        <taxon>Bacillaceae</taxon>
        <taxon>Bacillus</taxon>
    </lineage>
</organism>
<evidence type="ECO:0000256" key="6">
    <source>
        <dbReference type="ARBA" id="ARBA00023277"/>
    </source>
</evidence>
<comment type="catalytic activity">
    <reaction evidence="7">
        <text>beta-D-glucose 1-phosphate = beta-D-glucose 6-phosphate</text>
        <dbReference type="Rhea" id="RHEA:20113"/>
        <dbReference type="ChEBI" id="CHEBI:57684"/>
        <dbReference type="ChEBI" id="CHEBI:58247"/>
        <dbReference type="EC" id="5.4.2.6"/>
    </reaction>
</comment>
<proteinExistence type="inferred from homology"/>
<dbReference type="STRING" id="1664069.BGLY_0694"/>
<dbReference type="PANTHER" id="PTHR46193">
    <property type="entry name" value="6-PHOSPHOGLUCONATE PHOSPHATASE"/>
    <property type="match status" value="1"/>
</dbReference>
<feature type="binding site" evidence="11">
    <location>
        <position position="145"/>
    </location>
    <ligand>
        <name>substrate</name>
    </ligand>
</feature>
<keyword evidence="17" id="KW-1185">Reference proteome</keyword>
<dbReference type="CDD" id="cd02598">
    <property type="entry name" value="HAD_BPGM"/>
    <property type="match status" value="1"/>
</dbReference>
<feature type="binding site" evidence="11">
    <location>
        <begin position="42"/>
        <end position="47"/>
    </location>
    <ligand>
        <name>substrate</name>
    </ligand>
</feature>
<feature type="binding site" evidence="11">
    <location>
        <position position="76"/>
    </location>
    <ligand>
        <name>substrate</name>
    </ligand>
</feature>
<evidence type="ECO:0000256" key="5">
    <source>
        <dbReference type="ARBA" id="ARBA00023235"/>
    </source>
</evidence>
<reference evidence="15 17" key="3">
    <citation type="submission" date="2023-03" db="EMBL/GenBank/DDBJ databases">
        <title>Agriculturally important microbes genome sequencing.</title>
        <authorList>
            <person name="Dunlap C."/>
        </authorList>
    </citation>
    <scope>NUCLEOTIDE SEQUENCE [LARGE SCALE GENOMIC DNA]</scope>
    <source>
        <strain evidence="15 17">CBP-3203</strain>
    </source>
</reference>
<evidence type="ECO:0000256" key="1">
    <source>
        <dbReference type="ARBA" id="ARBA00006171"/>
    </source>
</evidence>
<accession>A0A0J6F1V0</accession>
<feature type="binding site" evidence="11">
    <location>
        <begin position="114"/>
        <end position="118"/>
    </location>
    <ligand>
        <name>substrate</name>
    </ligand>
</feature>
<dbReference type="SFLD" id="SFLDG01129">
    <property type="entry name" value="C1.5:_HAD__Beta-PGM__Phosphata"/>
    <property type="match status" value="1"/>
</dbReference>
<dbReference type="NCBIfam" id="TIGR01990">
    <property type="entry name" value="bPGM"/>
    <property type="match status" value="1"/>
</dbReference>
<evidence type="ECO:0000256" key="11">
    <source>
        <dbReference type="PIRSR" id="PIRSR610972-2"/>
    </source>
</evidence>
<dbReference type="GO" id="GO:0008801">
    <property type="term" value="F:beta-phosphoglucomutase activity"/>
    <property type="evidence" value="ECO:0007669"/>
    <property type="project" value="UniProtKB-EC"/>
</dbReference>
<evidence type="ECO:0000313" key="15">
    <source>
        <dbReference type="EMBL" id="MEC0486125.1"/>
    </source>
</evidence>
<feature type="binding site" evidence="12">
    <location>
        <position position="170"/>
    </location>
    <ligand>
        <name>Mg(2+)</name>
        <dbReference type="ChEBI" id="CHEBI:18420"/>
    </ligand>
</feature>
<dbReference type="PATRIC" id="fig|1664069.3.peg.3615"/>
<evidence type="ECO:0000256" key="7">
    <source>
        <dbReference type="ARBA" id="ARBA00044926"/>
    </source>
</evidence>
<dbReference type="SFLD" id="SFLDF00046">
    <property type="entry name" value="beta-phosphoglucomutase"/>
    <property type="match status" value="1"/>
</dbReference>
<gene>
    <name evidence="15" type="primary">pgmB</name>
    <name evidence="14" type="ORF">AB447_217885</name>
    <name evidence="15" type="ORF">P8828_15055</name>
</gene>
<feature type="binding site" evidence="12">
    <location>
        <position position="7"/>
    </location>
    <ligand>
        <name>Mg(2+)</name>
        <dbReference type="ChEBI" id="CHEBI:18420"/>
    </ligand>
</feature>
<comment type="similarity">
    <text evidence="1">Belongs to the HAD-like hydrolase superfamily. CbbY/CbbZ/Gph/YieH family.</text>
</comment>
<keyword evidence="3 12" id="KW-0479">Metal-binding</keyword>
<comment type="caution">
    <text evidence="14">The sequence shown here is derived from an EMBL/GenBank/DDBJ whole genome shotgun (WGS) entry which is preliminary data.</text>
</comment>
<dbReference type="SFLD" id="SFLDG01135">
    <property type="entry name" value="C1.5.6:_HAD__Beta-PGM__Phospha"/>
    <property type="match status" value="1"/>
</dbReference>
<dbReference type="OrthoDB" id="9797743at2"/>
<keyword evidence="4 12" id="KW-0460">Magnesium</keyword>
<keyword evidence="2" id="KW-0597">Phosphoprotein</keyword>
<dbReference type="Gene3D" id="3.40.50.1000">
    <property type="entry name" value="HAD superfamily/HAD-like"/>
    <property type="match status" value="1"/>
</dbReference>
<dbReference type="RefSeq" id="WP_048354845.1">
    <property type="nucleotide sequence ID" value="NZ_CP023481.1"/>
</dbReference>
<evidence type="ECO:0000256" key="8">
    <source>
        <dbReference type="ARBA" id="ARBA00044968"/>
    </source>
</evidence>
<dbReference type="InterPro" id="IPR023214">
    <property type="entry name" value="HAD_sf"/>
</dbReference>
<evidence type="ECO:0000256" key="3">
    <source>
        <dbReference type="ARBA" id="ARBA00022723"/>
    </source>
</evidence>
<feature type="binding site" evidence="12">
    <location>
        <position position="169"/>
    </location>
    <ligand>
        <name>Mg(2+)</name>
        <dbReference type="ChEBI" id="CHEBI:18420"/>
    </ligand>
</feature>
<evidence type="ECO:0000256" key="2">
    <source>
        <dbReference type="ARBA" id="ARBA00022553"/>
    </source>
</evidence>
<feature type="binding site" evidence="12">
    <location>
        <position position="9"/>
    </location>
    <ligand>
        <name>Mg(2+)</name>
        <dbReference type="ChEBI" id="CHEBI:18420"/>
    </ligand>
</feature>
<dbReference type="NCBIfam" id="TIGR02009">
    <property type="entry name" value="PGMB-YQAB-SF"/>
    <property type="match status" value="1"/>
</dbReference>
<feature type="site" description="Important for catalytic activity and assists the phosphoryl transfer reaction to Asp8 by balancing charge and orienting the reacting groups" evidence="13">
    <location>
        <position position="145"/>
    </location>
</feature>
<dbReference type="InterPro" id="IPR036412">
    <property type="entry name" value="HAD-like_sf"/>
</dbReference>
<reference evidence="14" key="2">
    <citation type="submission" date="2015-10" db="EMBL/GenBank/DDBJ databases">
        <authorList>
            <person name="Gilbert D.G."/>
        </authorList>
    </citation>
    <scope>NUCLEOTIDE SEQUENCE</scope>
    <source>
        <strain evidence="14">GO-13</strain>
    </source>
</reference>
<sequence length="228" mass="24883">MKAVIFDLDGVITDTAEYHFLAWKRIAEQLHIPFDRSFNESLKGIGRQQSLDNILTRGGAASTFTTAEKQALMRQKNQYYQKLIENLAPGDLLPGIGKLLSELKDEHIQIALASSSRNAPAILKRLGISGDFQAVVDPETIEKGKPAPDIFLTAAALLGVSPAECAAIEDAEAGISAIKSAGMFAVGVGDERSMHAADLIVSRTSQLSFHLLYSGWKRCRERQQTERS</sequence>
<evidence type="ECO:0000256" key="13">
    <source>
        <dbReference type="PIRSR" id="PIRSR610972-4"/>
    </source>
</evidence>
<evidence type="ECO:0000313" key="16">
    <source>
        <dbReference type="Proteomes" id="UP000036168"/>
    </source>
</evidence>
<dbReference type="PANTHER" id="PTHR46193:SF18">
    <property type="entry name" value="HEXITOL PHOSPHATASE B"/>
    <property type="match status" value="1"/>
</dbReference>
<evidence type="ECO:0000256" key="4">
    <source>
        <dbReference type="ARBA" id="ARBA00022842"/>
    </source>
</evidence>
<reference evidence="14 16" key="1">
    <citation type="journal article" date="2015" name="Int. J. Syst. Evol. Microbiol.">
        <title>Bacillus glycinifermentans sp. nov., isolated from fermented soybean paste.</title>
        <authorList>
            <person name="Kim S.J."/>
            <person name="Dunlap C.A."/>
            <person name="Kwon S.W."/>
            <person name="Rooney A.P."/>
        </authorList>
    </citation>
    <scope>NUCLEOTIDE SEQUENCE [LARGE SCALE GENOMIC DNA]</scope>
    <source>
        <strain evidence="14 16">GO-13</strain>
    </source>
</reference>
<dbReference type="InterPro" id="IPR051600">
    <property type="entry name" value="Beta-PGM-like"/>
</dbReference>
<dbReference type="SUPFAM" id="SSF56784">
    <property type="entry name" value="HAD-like"/>
    <property type="match status" value="1"/>
</dbReference>
<dbReference type="InterPro" id="IPR023198">
    <property type="entry name" value="PGP-like_dom2"/>
</dbReference>
<protein>
    <recommendedName>
        <fullName evidence="9">Beta-phosphoglucomutase</fullName>
        <ecNumber evidence="8">5.4.2.6</ecNumber>
    </recommendedName>
</protein>
<dbReference type="Proteomes" id="UP000036168">
    <property type="component" value="Unassembled WGS sequence"/>
</dbReference>
<comment type="cofactor">
    <cofactor evidence="12">
        <name>Mg(2+)</name>
        <dbReference type="ChEBI" id="CHEBI:18420"/>
    </cofactor>
    <text evidence="12">Binds 2 magnesium ions per subunit.</text>
</comment>
<dbReference type="GO" id="GO:0005975">
    <property type="term" value="P:carbohydrate metabolic process"/>
    <property type="evidence" value="ECO:0007669"/>
    <property type="project" value="InterPro"/>
</dbReference>
<name>A0A0J6HAZ7_9BACI</name>
<evidence type="ECO:0000256" key="12">
    <source>
        <dbReference type="PIRSR" id="PIRSR610972-3"/>
    </source>
</evidence>
<evidence type="ECO:0000313" key="14">
    <source>
        <dbReference type="EMBL" id="KRT93666.1"/>
    </source>
</evidence>
<feature type="active site" description="Proton donor/acceptor" evidence="10">
    <location>
        <position position="9"/>
    </location>
</feature>
<feature type="binding site" evidence="11">
    <location>
        <begin position="7"/>
        <end position="9"/>
    </location>
    <ligand>
        <name>substrate</name>
    </ligand>
</feature>
<dbReference type="EC" id="5.4.2.6" evidence="8"/>
<dbReference type="Pfam" id="PF00702">
    <property type="entry name" value="Hydrolase"/>
    <property type="match status" value="1"/>
</dbReference>
<dbReference type="Proteomes" id="UP001341297">
    <property type="component" value="Unassembled WGS sequence"/>
</dbReference>
<dbReference type="NCBIfam" id="TIGR01509">
    <property type="entry name" value="HAD-SF-IA-v3"/>
    <property type="match status" value="1"/>
</dbReference>
<feature type="site" description="Important for catalytic activity and assists the phosphoryl transfer reaction to Asp8 by balancing charge and orienting the reacting groups" evidence="13">
    <location>
        <position position="114"/>
    </location>
</feature>
<evidence type="ECO:0000256" key="10">
    <source>
        <dbReference type="PIRSR" id="PIRSR610972-1"/>
    </source>
</evidence>